<feature type="compositionally biased region" description="Polar residues" evidence="6">
    <location>
        <begin position="353"/>
        <end position="365"/>
    </location>
</feature>
<name>K8EDM2_9CHLO</name>
<dbReference type="InterPro" id="IPR041470">
    <property type="entry name" value="GCP_N"/>
</dbReference>
<proteinExistence type="inferred from homology"/>
<dbReference type="Pfam" id="PF04130">
    <property type="entry name" value="GCP_C_terminal"/>
    <property type="match status" value="1"/>
</dbReference>
<dbReference type="GO" id="GO:0043015">
    <property type="term" value="F:gamma-tubulin binding"/>
    <property type="evidence" value="ECO:0007669"/>
    <property type="project" value="InterPro"/>
</dbReference>
<dbReference type="GO" id="GO:0000922">
    <property type="term" value="C:spindle pole"/>
    <property type="evidence" value="ECO:0007669"/>
    <property type="project" value="InterPro"/>
</dbReference>
<evidence type="ECO:0000256" key="2">
    <source>
        <dbReference type="ARBA" id="ARBA00010337"/>
    </source>
</evidence>
<feature type="compositionally biased region" description="Basic and acidic residues" evidence="6">
    <location>
        <begin position="264"/>
        <end position="278"/>
    </location>
</feature>
<dbReference type="Proteomes" id="UP000198341">
    <property type="component" value="Chromosome 4"/>
</dbReference>
<dbReference type="InterPro" id="IPR040457">
    <property type="entry name" value="GCP_C"/>
</dbReference>
<evidence type="ECO:0000256" key="4">
    <source>
        <dbReference type="ARBA" id="ARBA00022701"/>
    </source>
</evidence>
<feature type="compositionally biased region" description="Acidic residues" evidence="6">
    <location>
        <begin position="291"/>
        <end position="309"/>
    </location>
</feature>
<evidence type="ECO:0000259" key="8">
    <source>
        <dbReference type="Pfam" id="PF17681"/>
    </source>
</evidence>
<evidence type="ECO:0000256" key="3">
    <source>
        <dbReference type="ARBA" id="ARBA00022490"/>
    </source>
</evidence>
<feature type="region of interest" description="Disordered" evidence="6">
    <location>
        <begin position="1"/>
        <end position="23"/>
    </location>
</feature>
<sequence length="1212" mass="137773">MSTTMRASGATTPSKTASSSSHFLEDRKKKVTELCETLVERILPREIISGDNIEDEQLAEENYVKCVEFCRTNCRLASTSMNSTTSKEEVKRECLDILDRFAREAQMSKRYSLTVLFDALERENERNRRKFTYEDEDDEEFWSRVALFLLRSAGKPMKSAYEPSSSSLLKSLEDKERERRERRRRQQERREQEEHASSVEDTVRLPEISTARTNSSQERSKKKNRRGESSSSDSSLSEWFDTDDEEEDVRRRRRGGGMSTPKQTKIETEKKTENRSDDNTSTFSFESLSSDNDDEVSFSDDDIEEDDGDGYSIRIRDEDEENANEEDPGFSWRSLPDGIDEESLEMREFHGSSGKNTLGTSSTSHENARKISRASFAQMERARRMLRKLRNSTEKKDKIDISFFSLRVDRGRMRKFTTTVGESLVVSRTLNAIASGGVANFDIESMEIPHVSKSALTNVLKTSKQIMDVFEDIGRVKERLKNLSNLFAVEGKQSPTVQAFVSALMKMKAEIQHGFDELFEASRRASAHADAFSAPTLLRLSIESRKLARKASCLQRIADMCSPGPKSSVGKFAHPATASSTILSMLYNLMNEYNGLSGSLDEFSIVFRCFFSSSTSYFNALDVWINYGILTSPEIFVDWKKSTRWREGWYLREDKDVPVFFKSVAEDILNAGIYREFSRMKFADDDGDDDVQNQAGKKLTFVPKMISELKALLLLRTSLENKDENDINDDTIAASTRTLRTDAPVQIEQDPAQSQGDDNDAAFSTEDALLSDLKSIVSLTKARSRKSAHFSHSSKETTKTTFSECYDFINWASTYFDNDTCTTLGIPVNTLVSKSMLHQIRLAAMNASDQALEKLKSAYGVKAELTKLRALFLGGCGEVALYFSNHVFEEFESIRRRRDEESGEIGESMGEAIVRFDTTRLTEVLRDAILEHTNESTFGSRESVGNKREEFRVQVFYARPSLDNDDDEYKGSEELQALTDLNIIYQKKKTHAALSTNSNAIAASLICDAVSLSKYNEVFKYLLQLRFAQRSLDYGVLSQWTSENRRRTEPSPSTSGITLSISSSLEIELKHFVLTLRTFVTTKILSVEWNRLLEFIDDSAQSIDDVKLAHEVYLDNISRVALATPDSTWSLLSTHIKIILTIATEFGNVRRQEEEEGGDVGVKLRELSMRRMEKKFTVARANVLKILKNLDAESDDAESLYEQLNFNNYYRN</sequence>
<dbReference type="RefSeq" id="XP_007513591.1">
    <property type="nucleotide sequence ID" value="XM_007513529.1"/>
</dbReference>
<dbReference type="Pfam" id="PF17681">
    <property type="entry name" value="GCP_N_terminal"/>
    <property type="match status" value="1"/>
</dbReference>
<dbReference type="EMBL" id="FO082275">
    <property type="protein sequence ID" value="CCO16116.1"/>
    <property type="molecule type" value="Genomic_DNA"/>
</dbReference>
<dbReference type="STRING" id="41875.K8EDM2"/>
<comment type="similarity">
    <text evidence="2">Belongs to the TUBGCP family.</text>
</comment>
<keyword evidence="10" id="KW-1185">Reference proteome</keyword>
<feature type="compositionally biased region" description="Low complexity" evidence="6">
    <location>
        <begin position="7"/>
        <end position="21"/>
    </location>
</feature>
<dbReference type="GO" id="GO:0005874">
    <property type="term" value="C:microtubule"/>
    <property type="evidence" value="ECO:0007669"/>
    <property type="project" value="UniProtKB-KW"/>
</dbReference>
<evidence type="ECO:0000256" key="5">
    <source>
        <dbReference type="ARBA" id="ARBA00023212"/>
    </source>
</evidence>
<dbReference type="GO" id="GO:0051011">
    <property type="term" value="F:microtubule minus-end binding"/>
    <property type="evidence" value="ECO:0007669"/>
    <property type="project" value="TreeGrafter"/>
</dbReference>
<reference evidence="9 10" key="1">
    <citation type="submission" date="2011-10" db="EMBL/GenBank/DDBJ databases">
        <authorList>
            <person name="Genoscope - CEA"/>
        </authorList>
    </citation>
    <scope>NUCLEOTIDE SEQUENCE [LARGE SCALE GENOMIC DNA]</scope>
    <source>
        <strain evidence="9 10">RCC 1105</strain>
    </source>
</reference>
<feature type="compositionally biased region" description="Polar residues" evidence="6">
    <location>
        <begin position="279"/>
        <end position="288"/>
    </location>
</feature>
<dbReference type="Gene3D" id="1.20.120.1900">
    <property type="entry name" value="Gamma-tubulin complex, C-terminal domain"/>
    <property type="match status" value="1"/>
</dbReference>
<keyword evidence="5" id="KW-0206">Cytoskeleton</keyword>
<keyword evidence="4" id="KW-0493">Microtubule</keyword>
<dbReference type="GO" id="GO:0051321">
    <property type="term" value="P:meiotic cell cycle"/>
    <property type="evidence" value="ECO:0007669"/>
    <property type="project" value="TreeGrafter"/>
</dbReference>
<dbReference type="eggNOG" id="KOG4344">
    <property type="taxonomic scope" value="Eukaryota"/>
</dbReference>
<keyword evidence="3" id="KW-0963">Cytoplasm</keyword>
<dbReference type="InterPro" id="IPR007259">
    <property type="entry name" value="GCP"/>
</dbReference>
<dbReference type="GO" id="GO:0051225">
    <property type="term" value="P:spindle assembly"/>
    <property type="evidence" value="ECO:0007669"/>
    <property type="project" value="TreeGrafter"/>
</dbReference>
<dbReference type="KEGG" id="bpg:Bathy04g03420"/>
<protein>
    <submittedName>
        <fullName evidence="9">Gamma-tubulin complex component 5-like (ISS)</fullName>
    </submittedName>
</protein>
<dbReference type="GO" id="GO:0000278">
    <property type="term" value="P:mitotic cell cycle"/>
    <property type="evidence" value="ECO:0007669"/>
    <property type="project" value="TreeGrafter"/>
</dbReference>
<dbReference type="GO" id="GO:0007020">
    <property type="term" value="P:microtubule nucleation"/>
    <property type="evidence" value="ECO:0007669"/>
    <property type="project" value="InterPro"/>
</dbReference>
<organism evidence="9 10">
    <name type="scientific">Bathycoccus prasinos</name>
    <dbReference type="NCBI Taxonomy" id="41875"/>
    <lineage>
        <taxon>Eukaryota</taxon>
        <taxon>Viridiplantae</taxon>
        <taxon>Chlorophyta</taxon>
        <taxon>Mamiellophyceae</taxon>
        <taxon>Mamiellales</taxon>
        <taxon>Bathycoccaceae</taxon>
        <taxon>Bathycoccus</taxon>
    </lineage>
</organism>
<evidence type="ECO:0000256" key="6">
    <source>
        <dbReference type="SAM" id="MobiDB-lite"/>
    </source>
</evidence>
<dbReference type="GeneID" id="19016368"/>
<dbReference type="GO" id="GO:0000930">
    <property type="term" value="C:gamma-tubulin complex"/>
    <property type="evidence" value="ECO:0007669"/>
    <property type="project" value="TreeGrafter"/>
</dbReference>
<feature type="compositionally biased region" description="Acidic residues" evidence="6">
    <location>
        <begin position="318"/>
        <end position="328"/>
    </location>
</feature>
<feature type="compositionally biased region" description="Basic and acidic residues" evidence="6">
    <location>
        <begin position="188"/>
        <end position="204"/>
    </location>
</feature>
<dbReference type="InterPro" id="IPR042241">
    <property type="entry name" value="GCP_C_sf"/>
</dbReference>
<feature type="region of interest" description="Disordered" evidence="6">
    <location>
        <begin position="156"/>
        <end position="374"/>
    </location>
</feature>
<evidence type="ECO:0000313" key="10">
    <source>
        <dbReference type="Proteomes" id="UP000198341"/>
    </source>
</evidence>
<accession>K8EDM2</accession>
<dbReference type="AlphaFoldDB" id="K8EDM2"/>
<evidence type="ECO:0000259" key="7">
    <source>
        <dbReference type="Pfam" id="PF04130"/>
    </source>
</evidence>
<dbReference type="PANTHER" id="PTHR19302:SF33">
    <property type="entry name" value="GAMMA-TUBULIN COMPLEX COMPONENT 5"/>
    <property type="match status" value="1"/>
</dbReference>
<gene>
    <name evidence="9" type="ORF">Bathy04g03420</name>
</gene>
<feature type="domain" description="Gamma tubulin complex component C-terminal" evidence="7">
    <location>
        <begin position="1004"/>
        <end position="1210"/>
    </location>
</feature>
<feature type="domain" description="Gamma tubulin complex component protein N-terminal" evidence="8">
    <location>
        <begin position="462"/>
        <end position="701"/>
    </location>
</feature>
<evidence type="ECO:0000256" key="1">
    <source>
        <dbReference type="ARBA" id="ARBA00004245"/>
    </source>
</evidence>
<dbReference type="GO" id="GO:0031122">
    <property type="term" value="P:cytoplasmic microtubule organization"/>
    <property type="evidence" value="ECO:0007669"/>
    <property type="project" value="TreeGrafter"/>
</dbReference>
<evidence type="ECO:0000313" key="9">
    <source>
        <dbReference type="EMBL" id="CCO16116.1"/>
    </source>
</evidence>
<dbReference type="PANTHER" id="PTHR19302">
    <property type="entry name" value="GAMMA TUBULIN COMPLEX PROTEIN"/>
    <property type="match status" value="1"/>
</dbReference>
<comment type="subcellular location">
    <subcellularLocation>
        <location evidence="1">Cytoplasm</location>
        <location evidence="1">Cytoskeleton</location>
    </subcellularLocation>
</comment>